<organism evidence="1 2">
    <name type="scientific">Caerostris extrusa</name>
    <name type="common">Bark spider</name>
    <name type="synonym">Caerostris bankana</name>
    <dbReference type="NCBI Taxonomy" id="172846"/>
    <lineage>
        <taxon>Eukaryota</taxon>
        <taxon>Metazoa</taxon>
        <taxon>Ecdysozoa</taxon>
        <taxon>Arthropoda</taxon>
        <taxon>Chelicerata</taxon>
        <taxon>Arachnida</taxon>
        <taxon>Araneae</taxon>
        <taxon>Araneomorphae</taxon>
        <taxon>Entelegynae</taxon>
        <taxon>Araneoidea</taxon>
        <taxon>Araneidae</taxon>
        <taxon>Caerostris</taxon>
    </lineage>
</organism>
<dbReference type="AlphaFoldDB" id="A0AAV4T587"/>
<keyword evidence="2" id="KW-1185">Reference proteome</keyword>
<evidence type="ECO:0000313" key="1">
    <source>
        <dbReference type="EMBL" id="GIY40656.1"/>
    </source>
</evidence>
<dbReference type="Proteomes" id="UP001054945">
    <property type="component" value="Unassembled WGS sequence"/>
</dbReference>
<proteinExistence type="predicted"/>
<evidence type="ECO:0000313" key="2">
    <source>
        <dbReference type="Proteomes" id="UP001054945"/>
    </source>
</evidence>
<sequence length="130" mass="14877">MRQKPCFLLELLNDIHVCLIITFRATGGISSLKSSAAFLIGTPKILLVFLALCHSELEKLPCVLPYPEGYSGTLESDLTFHGLIFKAGMCPKFLDFYPAEHEWLPFKRLIYIFKCQCSCKFNLLEIQIWE</sequence>
<accession>A0AAV4T587</accession>
<comment type="caution">
    <text evidence="1">The sequence shown here is derived from an EMBL/GenBank/DDBJ whole genome shotgun (WGS) entry which is preliminary data.</text>
</comment>
<protein>
    <submittedName>
        <fullName evidence="1">Uncharacterized protein</fullName>
    </submittedName>
</protein>
<dbReference type="EMBL" id="BPLR01010643">
    <property type="protein sequence ID" value="GIY40656.1"/>
    <property type="molecule type" value="Genomic_DNA"/>
</dbReference>
<name>A0AAV4T587_CAEEX</name>
<reference evidence="1 2" key="1">
    <citation type="submission" date="2021-06" db="EMBL/GenBank/DDBJ databases">
        <title>Caerostris extrusa draft genome.</title>
        <authorList>
            <person name="Kono N."/>
            <person name="Arakawa K."/>
        </authorList>
    </citation>
    <scope>NUCLEOTIDE SEQUENCE [LARGE SCALE GENOMIC DNA]</scope>
</reference>
<gene>
    <name evidence="1" type="ORF">CEXT_316571</name>
</gene>